<dbReference type="OrthoDB" id="9803495at2"/>
<dbReference type="PANTHER" id="PTHR34295:SF1">
    <property type="entry name" value="BIOTIN TRANSPORTER BIOY"/>
    <property type="match status" value="1"/>
</dbReference>
<dbReference type="GO" id="GO:0015225">
    <property type="term" value="F:biotin transmembrane transporter activity"/>
    <property type="evidence" value="ECO:0007669"/>
    <property type="project" value="UniProtKB-UniRule"/>
</dbReference>
<evidence type="ECO:0000256" key="1">
    <source>
        <dbReference type="ARBA" id="ARBA00010692"/>
    </source>
</evidence>
<feature type="transmembrane region" description="Helical" evidence="3">
    <location>
        <begin position="154"/>
        <end position="176"/>
    </location>
</feature>
<dbReference type="InterPro" id="IPR003784">
    <property type="entry name" value="BioY"/>
</dbReference>
<gene>
    <name evidence="4" type="primary">bioY_1</name>
    <name evidence="4" type="ORF">CLHUN_16350</name>
</gene>
<evidence type="ECO:0000313" key="5">
    <source>
        <dbReference type="Proteomes" id="UP000191554"/>
    </source>
</evidence>
<dbReference type="Pfam" id="PF02632">
    <property type="entry name" value="BioY"/>
    <property type="match status" value="1"/>
</dbReference>
<keyword evidence="3" id="KW-0812">Transmembrane</keyword>
<feature type="transmembrane region" description="Helical" evidence="3">
    <location>
        <begin position="85"/>
        <end position="102"/>
    </location>
</feature>
<comment type="subcellular location">
    <subcellularLocation>
        <location evidence="2">Cell membrane</location>
        <topology evidence="2">Multi-pass membrane protein</topology>
    </subcellularLocation>
</comment>
<accession>A0A1V4SLG2</accession>
<sequence length="185" mass="19684">MKKINPIHLILAGLFAALTAVGAFIKIPLPYVPITLQVFFCLLAGLVLGARAGFLSQLTYIAVGLVGLPVFTSGGGPGYVLNPTFGYLAGLIICAFAVGKLAERLTKITITRLFLINLIGILIIYAVGVPYLYLIKNLYLGAEAPLSKVIYGGFLLTVPGDIIKSYIAALVGVKLIPYVKNMLTK</sequence>
<dbReference type="EMBL" id="MZGX01000009">
    <property type="protein sequence ID" value="OPX44336.1"/>
    <property type="molecule type" value="Genomic_DNA"/>
</dbReference>
<dbReference type="PIRSF" id="PIRSF016661">
    <property type="entry name" value="BioY"/>
    <property type="match status" value="1"/>
</dbReference>
<name>A0A1V4SLG2_RUMHU</name>
<dbReference type="PANTHER" id="PTHR34295">
    <property type="entry name" value="BIOTIN TRANSPORTER BIOY"/>
    <property type="match status" value="1"/>
</dbReference>
<reference evidence="4 5" key="1">
    <citation type="submission" date="2017-03" db="EMBL/GenBank/DDBJ databases">
        <title>Genome sequence of Clostridium hungatei DSM 14427.</title>
        <authorList>
            <person name="Poehlein A."/>
            <person name="Daniel R."/>
        </authorList>
    </citation>
    <scope>NUCLEOTIDE SEQUENCE [LARGE SCALE GENOMIC DNA]</scope>
    <source>
        <strain evidence="4 5">DSM 14427</strain>
    </source>
</reference>
<feature type="transmembrane region" description="Helical" evidence="3">
    <location>
        <begin position="114"/>
        <end position="134"/>
    </location>
</feature>
<keyword evidence="5" id="KW-1185">Reference proteome</keyword>
<dbReference type="Gene3D" id="1.10.1760.20">
    <property type="match status" value="1"/>
</dbReference>
<comment type="caution">
    <text evidence="4">The sequence shown here is derived from an EMBL/GenBank/DDBJ whole genome shotgun (WGS) entry which is preliminary data.</text>
</comment>
<organism evidence="4 5">
    <name type="scientific">Ruminiclostridium hungatei</name>
    <name type="common">Clostridium hungatei</name>
    <dbReference type="NCBI Taxonomy" id="48256"/>
    <lineage>
        <taxon>Bacteria</taxon>
        <taxon>Bacillati</taxon>
        <taxon>Bacillota</taxon>
        <taxon>Clostridia</taxon>
        <taxon>Eubacteriales</taxon>
        <taxon>Oscillospiraceae</taxon>
        <taxon>Ruminiclostridium</taxon>
    </lineage>
</organism>
<keyword evidence="2" id="KW-1003">Cell membrane</keyword>
<dbReference type="STRING" id="48256.CLHUN_16350"/>
<comment type="similarity">
    <text evidence="1 2">Belongs to the BioY family.</text>
</comment>
<dbReference type="Proteomes" id="UP000191554">
    <property type="component" value="Unassembled WGS sequence"/>
</dbReference>
<protein>
    <recommendedName>
        <fullName evidence="2">Biotin transporter</fullName>
    </recommendedName>
</protein>
<evidence type="ECO:0000256" key="3">
    <source>
        <dbReference type="SAM" id="Phobius"/>
    </source>
</evidence>
<proteinExistence type="inferred from homology"/>
<keyword evidence="2" id="KW-0813">Transport</keyword>
<keyword evidence="2 3" id="KW-0472">Membrane</keyword>
<evidence type="ECO:0000256" key="2">
    <source>
        <dbReference type="PIRNR" id="PIRNR016661"/>
    </source>
</evidence>
<feature type="transmembrane region" description="Helical" evidence="3">
    <location>
        <begin position="58"/>
        <end position="79"/>
    </location>
</feature>
<feature type="transmembrane region" description="Helical" evidence="3">
    <location>
        <begin position="32"/>
        <end position="51"/>
    </location>
</feature>
<keyword evidence="3" id="KW-1133">Transmembrane helix</keyword>
<dbReference type="RefSeq" id="WP_080064087.1">
    <property type="nucleotide sequence ID" value="NZ_MZGX01000009.1"/>
</dbReference>
<dbReference type="GO" id="GO:0005886">
    <property type="term" value="C:plasma membrane"/>
    <property type="evidence" value="ECO:0007669"/>
    <property type="project" value="UniProtKB-SubCell"/>
</dbReference>
<evidence type="ECO:0000313" key="4">
    <source>
        <dbReference type="EMBL" id="OPX44336.1"/>
    </source>
</evidence>
<dbReference type="AlphaFoldDB" id="A0A1V4SLG2"/>